<dbReference type="Proteomes" id="UP000541535">
    <property type="component" value="Unassembled WGS sequence"/>
</dbReference>
<name>A0A7W5FVE1_9BURK</name>
<feature type="transmembrane region" description="Helical" evidence="1">
    <location>
        <begin position="144"/>
        <end position="165"/>
    </location>
</feature>
<sequence length="166" mass="17678">MNEVSEISLRVLTIGVGATMVQDLWSELLKRVLGVVPLNWAMVGRWVGHFPSGRFVHESIAKAAPVPGERPLGWLTHYAIGVGFAALLLGLTGLDWARQPTPLPAIMVGVATVLAPFLIMQPAFGMGVAASRTPAPAIARLRSLLNHTVFGVGLYLAALLTARLLP</sequence>
<feature type="transmembrane region" description="Helical" evidence="1">
    <location>
        <begin position="72"/>
        <end position="91"/>
    </location>
</feature>
<gene>
    <name evidence="2" type="ORF">FHS03_003978</name>
</gene>
<dbReference type="EMBL" id="JACHXD010000012">
    <property type="protein sequence ID" value="MBB3120905.1"/>
    <property type="molecule type" value="Genomic_DNA"/>
</dbReference>
<evidence type="ECO:0008006" key="4">
    <source>
        <dbReference type="Google" id="ProtNLM"/>
    </source>
</evidence>
<accession>A0A7W5FVE1</accession>
<dbReference type="InterPro" id="IPR021329">
    <property type="entry name" value="DUF2938"/>
</dbReference>
<dbReference type="AlphaFoldDB" id="A0A7W5FVE1"/>
<dbReference type="RefSeq" id="WP_183442658.1">
    <property type="nucleotide sequence ID" value="NZ_JACHXD010000012.1"/>
</dbReference>
<organism evidence="2 3">
    <name type="scientific">Pseudoduganella violacea</name>
    <dbReference type="NCBI Taxonomy" id="1715466"/>
    <lineage>
        <taxon>Bacteria</taxon>
        <taxon>Pseudomonadati</taxon>
        <taxon>Pseudomonadota</taxon>
        <taxon>Betaproteobacteria</taxon>
        <taxon>Burkholderiales</taxon>
        <taxon>Oxalobacteraceae</taxon>
        <taxon>Telluria group</taxon>
        <taxon>Pseudoduganella</taxon>
    </lineage>
</organism>
<reference evidence="2 3" key="1">
    <citation type="submission" date="2020-08" db="EMBL/GenBank/DDBJ databases">
        <title>Genomic Encyclopedia of Type Strains, Phase III (KMG-III): the genomes of soil and plant-associated and newly described type strains.</title>
        <authorList>
            <person name="Whitman W."/>
        </authorList>
    </citation>
    <scope>NUCLEOTIDE SEQUENCE [LARGE SCALE GENOMIC DNA]</scope>
    <source>
        <strain evidence="2 3">CECT 8897</strain>
    </source>
</reference>
<dbReference type="Pfam" id="PF11158">
    <property type="entry name" value="DUF2938"/>
    <property type="match status" value="1"/>
</dbReference>
<comment type="caution">
    <text evidence="2">The sequence shown here is derived from an EMBL/GenBank/DDBJ whole genome shotgun (WGS) entry which is preliminary data.</text>
</comment>
<keyword evidence="3" id="KW-1185">Reference proteome</keyword>
<evidence type="ECO:0000313" key="3">
    <source>
        <dbReference type="Proteomes" id="UP000541535"/>
    </source>
</evidence>
<keyword evidence="1" id="KW-0472">Membrane</keyword>
<proteinExistence type="predicted"/>
<keyword evidence="1" id="KW-1133">Transmembrane helix</keyword>
<evidence type="ECO:0000313" key="2">
    <source>
        <dbReference type="EMBL" id="MBB3120905.1"/>
    </source>
</evidence>
<evidence type="ECO:0000256" key="1">
    <source>
        <dbReference type="SAM" id="Phobius"/>
    </source>
</evidence>
<protein>
    <recommendedName>
        <fullName evidence="4">DUF2938 family protein</fullName>
    </recommendedName>
</protein>
<feature type="transmembrane region" description="Helical" evidence="1">
    <location>
        <begin position="103"/>
        <end position="124"/>
    </location>
</feature>
<keyword evidence="1" id="KW-0812">Transmembrane</keyword>